<organism evidence="3">
    <name type="scientific">Fibrocapsa japonica</name>
    <dbReference type="NCBI Taxonomy" id="94617"/>
    <lineage>
        <taxon>Eukaryota</taxon>
        <taxon>Sar</taxon>
        <taxon>Stramenopiles</taxon>
        <taxon>Ochrophyta</taxon>
        <taxon>Raphidophyceae</taxon>
        <taxon>Chattonellales</taxon>
        <taxon>Chattonellaceae</taxon>
        <taxon>Fibrocapsa</taxon>
    </lineage>
</organism>
<reference evidence="3" key="1">
    <citation type="submission" date="2021-01" db="EMBL/GenBank/DDBJ databases">
        <authorList>
            <person name="Corre E."/>
            <person name="Pelletier E."/>
            <person name="Niang G."/>
            <person name="Scheremetjew M."/>
            <person name="Finn R."/>
            <person name="Kale V."/>
            <person name="Holt S."/>
            <person name="Cochrane G."/>
            <person name="Meng A."/>
            <person name="Brown T."/>
            <person name="Cohen L."/>
        </authorList>
    </citation>
    <scope>NUCLEOTIDE SEQUENCE</scope>
    <source>
        <strain evidence="3">CCMP1661</strain>
    </source>
</reference>
<feature type="region of interest" description="Disordered" evidence="2">
    <location>
        <begin position="361"/>
        <end position="394"/>
    </location>
</feature>
<gene>
    <name evidence="3" type="ORF">FJAP1339_LOCUS3980</name>
</gene>
<dbReference type="AlphaFoldDB" id="A0A7S2UWR6"/>
<keyword evidence="1" id="KW-0175">Coiled coil</keyword>
<sequence length="434" mass="46397">MVKYILFILEEEPPQTNMDNERIKKELEEARKQLQIAQKELSEKQKESSKLTKNTKPVAGGILRVIVNKLRGLTAADGAPNDFDSARFTLTLDNRPPVEVRKGQLQELKEVDSLDFRLGIEVVHPPTLGGPRRAVLEGRAMLREQGGASNTHVVNWLDLKAVGPPPDLAVGTSVECDYGQGEVVAIREEDGVCQVALSDWRLAQNAIPMVYCQPSSLRAVAPSPPPALGDLEDEAAAGGQKKGVAAAGLAVGSAVQTDYGRGTVVAIRESDGMHQVAFSDWRLANDGVPHVYLQAGALQADPSGSKDASAAAPAENGEPPGVLLMTKYSSPTSPEVLRLQLDKKALADKISEIKEKIRSLESSKKKGGKKAAAPGVEAALGEAGEGDQKEEQKKTGWLAKNGKIALACFWVAKNPLLFIAGVTIMHLFGDELAV</sequence>
<name>A0A7S2UWR6_9STRA</name>
<evidence type="ECO:0000313" key="3">
    <source>
        <dbReference type="EMBL" id="CAD9861458.1"/>
    </source>
</evidence>
<evidence type="ECO:0000256" key="1">
    <source>
        <dbReference type="SAM" id="Coils"/>
    </source>
</evidence>
<feature type="region of interest" description="Disordered" evidence="2">
    <location>
        <begin position="299"/>
        <end position="327"/>
    </location>
</feature>
<evidence type="ECO:0000256" key="2">
    <source>
        <dbReference type="SAM" id="MobiDB-lite"/>
    </source>
</evidence>
<feature type="compositionally biased region" description="Low complexity" evidence="2">
    <location>
        <begin position="370"/>
        <end position="382"/>
    </location>
</feature>
<proteinExistence type="predicted"/>
<accession>A0A7S2UWR6</accession>
<protein>
    <submittedName>
        <fullName evidence="3">Uncharacterized protein</fullName>
    </submittedName>
</protein>
<feature type="coiled-coil region" evidence="1">
    <location>
        <begin position="17"/>
        <end position="54"/>
    </location>
</feature>
<dbReference type="EMBL" id="HBHR01008230">
    <property type="protein sequence ID" value="CAD9861458.1"/>
    <property type="molecule type" value="Transcribed_RNA"/>
</dbReference>